<evidence type="ECO:0000256" key="3">
    <source>
        <dbReference type="ARBA" id="ARBA00022487"/>
    </source>
</evidence>
<evidence type="ECO:0000256" key="5">
    <source>
        <dbReference type="ARBA" id="ARBA00022729"/>
    </source>
</evidence>
<dbReference type="GO" id="GO:0052689">
    <property type="term" value="F:carboxylic ester hydrolase activity"/>
    <property type="evidence" value="ECO:0007669"/>
    <property type="project" value="UniProtKB-KW"/>
</dbReference>
<dbReference type="Pfam" id="PF01083">
    <property type="entry name" value="Cutinase"/>
    <property type="match status" value="1"/>
</dbReference>
<evidence type="ECO:0000256" key="1">
    <source>
        <dbReference type="ARBA" id="ARBA00004613"/>
    </source>
</evidence>
<evidence type="ECO:0000256" key="7">
    <source>
        <dbReference type="ARBA" id="ARBA00023157"/>
    </source>
</evidence>
<evidence type="ECO:0000256" key="4">
    <source>
        <dbReference type="ARBA" id="ARBA00022525"/>
    </source>
</evidence>
<feature type="compositionally biased region" description="Low complexity" evidence="9">
    <location>
        <begin position="294"/>
        <end position="318"/>
    </location>
</feature>
<accession>A0A7I7QZD9</accession>
<keyword evidence="4 8" id="KW-0964">Secreted</keyword>
<name>A0A7I7QZD9_9MYCO</name>
<dbReference type="InterPro" id="IPR029058">
    <property type="entry name" value="AB_hydrolase_fold"/>
</dbReference>
<evidence type="ECO:0000256" key="2">
    <source>
        <dbReference type="ARBA" id="ARBA00007534"/>
    </source>
</evidence>
<comment type="function">
    <text evidence="8">Catalyzes the hydrolysis of complex carboxylic polyesters found in the cell wall of plants. Degrades cutin, a macromolecule that forms the structure of the plant cuticle.</text>
</comment>
<dbReference type="PROSITE" id="PS00155">
    <property type="entry name" value="CUTINASE_1"/>
    <property type="match status" value="1"/>
</dbReference>
<dbReference type="KEGG" id="msei:MSEDJ_58070"/>
<dbReference type="AlphaFoldDB" id="A0A7I7QZD9"/>
<feature type="region of interest" description="Disordered" evidence="9">
    <location>
        <begin position="253"/>
        <end position="318"/>
    </location>
</feature>
<protein>
    <recommendedName>
        <fullName evidence="8">Cutinase</fullName>
        <ecNumber evidence="8">3.1.1.-</ecNumber>
    </recommendedName>
</protein>
<sequence length="318" mass="32227">MVDRRVRSPHTNDARRFFGLAATASIVAAIPLAILGGAPMASADDCPDAEVIFARGTDEPDGMGVVGDALVGSLRQQAGSLNIRTYPVDYSAGKLQLDGRGGAKDVVSRVESTASACPDTKIVLGGYSQGATVIDLVAGVPVGGVPLGLGKSLAAEYADNVAAVVTFGNVIGRGGDSVATRSALLGSKAMDFCNPGDPICHAGPGNSWSGHTDGYVPGYTDQAAAFVAAKLLTGYEDAYPGYGPALPGYGLQPGYGYGPQTEHGMPPGPQPVVDPSAQRSEHMPPGYVSDTQASDSHGSGSSPWVSSLPSTSPEAGVH</sequence>
<evidence type="ECO:0000256" key="8">
    <source>
        <dbReference type="RuleBase" id="RU361263"/>
    </source>
</evidence>
<keyword evidence="11" id="KW-1185">Reference proteome</keyword>
<comment type="similarity">
    <text evidence="2 8">Belongs to the cutinase family.</text>
</comment>
<dbReference type="EC" id="3.1.1.-" evidence="8"/>
<evidence type="ECO:0000256" key="9">
    <source>
        <dbReference type="SAM" id="MobiDB-lite"/>
    </source>
</evidence>
<dbReference type="SUPFAM" id="SSF53474">
    <property type="entry name" value="alpha/beta-Hydrolases"/>
    <property type="match status" value="1"/>
</dbReference>
<dbReference type="PANTHER" id="PTHR33630:SF9">
    <property type="entry name" value="CUTINASE 4"/>
    <property type="match status" value="1"/>
</dbReference>
<proteinExistence type="inferred from homology"/>
<gene>
    <name evidence="10" type="ORF">MSEDJ_58070</name>
</gene>
<dbReference type="SMART" id="SM01110">
    <property type="entry name" value="Cutinase"/>
    <property type="match status" value="1"/>
</dbReference>
<dbReference type="Proteomes" id="UP000467193">
    <property type="component" value="Chromosome"/>
</dbReference>
<reference evidence="10 11" key="1">
    <citation type="journal article" date="2019" name="Emerg. Microbes Infect.">
        <title>Comprehensive subspecies identification of 175 nontuberculous mycobacteria species based on 7547 genomic profiles.</title>
        <authorList>
            <person name="Matsumoto Y."/>
            <person name="Kinjo T."/>
            <person name="Motooka D."/>
            <person name="Nabeya D."/>
            <person name="Jung N."/>
            <person name="Uechi K."/>
            <person name="Horii T."/>
            <person name="Iida T."/>
            <person name="Fujita J."/>
            <person name="Nakamura S."/>
        </authorList>
    </citation>
    <scope>NUCLEOTIDE SEQUENCE [LARGE SCALE GENOMIC DNA]</scope>
    <source>
        <strain evidence="10 11">JCM 17899</strain>
    </source>
</reference>
<organism evidence="10 11">
    <name type="scientific">Mycolicibacterium sediminis</name>
    <dbReference type="NCBI Taxonomy" id="1286180"/>
    <lineage>
        <taxon>Bacteria</taxon>
        <taxon>Bacillati</taxon>
        <taxon>Actinomycetota</taxon>
        <taxon>Actinomycetes</taxon>
        <taxon>Mycobacteriales</taxon>
        <taxon>Mycobacteriaceae</taxon>
        <taxon>Mycolicibacterium</taxon>
    </lineage>
</organism>
<keyword evidence="6 8" id="KW-0378">Hydrolase</keyword>
<dbReference type="PANTHER" id="PTHR33630">
    <property type="entry name" value="CUTINASE RV1984C-RELATED-RELATED"/>
    <property type="match status" value="1"/>
</dbReference>
<comment type="subcellular location">
    <subcellularLocation>
        <location evidence="1 8">Secreted</location>
    </subcellularLocation>
</comment>
<keyword evidence="5" id="KW-0732">Signal</keyword>
<dbReference type="InterPro" id="IPR000675">
    <property type="entry name" value="Cutinase/axe"/>
</dbReference>
<dbReference type="RefSeq" id="WP_163801153.1">
    <property type="nucleotide sequence ID" value="NZ_AP022588.1"/>
</dbReference>
<dbReference type="Gene3D" id="3.40.50.1820">
    <property type="entry name" value="alpha/beta hydrolase"/>
    <property type="match status" value="1"/>
</dbReference>
<evidence type="ECO:0000313" key="11">
    <source>
        <dbReference type="Proteomes" id="UP000467193"/>
    </source>
</evidence>
<dbReference type="EMBL" id="AP022588">
    <property type="protein sequence ID" value="BBY31711.1"/>
    <property type="molecule type" value="Genomic_DNA"/>
</dbReference>
<dbReference type="InterPro" id="IPR043580">
    <property type="entry name" value="CUTINASE_1"/>
</dbReference>
<evidence type="ECO:0000256" key="6">
    <source>
        <dbReference type="ARBA" id="ARBA00022801"/>
    </source>
</evidence>
<keyword evidence="3 8" id="KW-0719">Serine esterase</keyword>
<evidence type="ECO:0000313" key="10">
    <source>
        <dbReference type="EMBL" id="BBY31711.1"/>
    </source>
</evidence>
<keyword evidence="7" id="KW-1015">Disulfide bond</keyword>
<dbReference type="GO" id="GO:0005576">
    <property type="term" value="C:extracellular region"/>
    <property type="evidence" value="ECO:0007669"/>
    <property type="project" value="UniProtKB-SubCell"/>
</dbReference>